<sequence>MEFSKLAFQIWAIAIFLISTILTGISNMKLHRNLGITQKIAWFLARRIRETFDFAWLPGFHGLVQADKTFIGGKRKNISHEKRGGLSGRRTTGKAVVAGIKEHTTGQARAMVVNGTDSVTLQGFVRYNAESGTTVHTDEALAHQGIFHKTSPEHLNRYASEFAGRHNICFLDTVEMTLKMIAGMEDKQLWYIELIDW</sequence>
<feature type="transmembrane region" description="Helical" evidence="1">
    <location>
        <begin position="6"/>
        <end position="25"/>
    </location>
</feature>
<keyword evidence="1" id="KW-1133">Transmembrane helix</keyword>
<accession>A0A0G2IWJ2</accession>
<dbReference type="NCBIfam" id="NF033547">
    <property type="entry name" value="transpos_IS1595"/>
    <property type="match status" value="1"/>
</dbReference>
<protein>
    <recommendedName>
        <fullName evidence="2">ISXO2-like transposase domain-containing protein</fullName>
    </recommendedName>
</protein>
<dbReference type="Proteomes" id="UP000035067">
    <property type="component" value="Unassembled WGS sequence"/>
</dbReference>
<keyword evidence="1" id="KW-0472">Membrane</keyword>
<evidence type="ECO:0000259" key="2">
    <source>
        <dbReference type="Pfam" id="PF12762"/>
    </source>
</evidence>
<proteinExistence type="predicted"/>
<dbReference type="AlphaFoldDB" id="A0A0G2IWJ2"/>
<gene>
    <name evidence="3" type="ORF">TE42_03890</name>
</gene>
<feature type="domain" description="ISXO2-like transposase" evidence="2">
    <location>
        <begin position="61"/>
        <end position="142"/>
    </location>
</feature>
<organism evidence="3 4">
    <name type="scientific">Candidatus Synechococcus spongiarum SP3</name>
    <dbReference type="NCBI Taxonomy" id="1604020"/>
    <lineage>
        <taxon>Bacteria</taxon>
        <taxon>Bacillati</taxon>
        <taxon>Cyanobacteriota</taxon>
        <taxon>Cyanophyceae</taxon>
        <taxon>Synechococcales</taxon>
        <taxon>Synechococcaceae</taxon>
        <taxon>Synechococcus</taxon>
    </lineage>
</organism>
<keyword evidence="1" id="KW-0812">Transmembrane</keyword>
<name>A0A0G2IWJ2_9SYNE</name>
<dbReference type="InterPro" id="IPR024445">
    <property type="entry name" value="Tnp_ISXO2-like"/>
</dbReference>
<evidence type="ECO:0000256" key="1">
    <source>
        <dbReference type="SAM" id="Phobius"/>
    </source>
</evidence>
<dbReference type="EMBL" id="JXQG01000016">
    <property type="protein sequence ID" value="KKZ12609.1"/>
    <property type="molecule type" value="Genomic_DNA"/>
</dbReference>
<evidence type="ECO:0000313" key="4">
    <source>
        <dbReference type="Proteomes" id="UP000035067"/>
    </source>
</evidence>
<evidence type="ECO:0000313" key="3">
    <source>
        <dbReference type="EMBL" id="KKZ12609.1"/>
    </source>
</evidence>
<comment type="caution">
    <text evidence="3">The sequence shown here is derived from an EMBL/GenBank/DDBJ whole genome shotgun (WGS) entry which is preliminary data.</text>
</comment>
<dbReference type="PATRIC" id="fig|1604020.3.peg.2580"/>
<reference evidence="3 4" key="1">
    <citation type="submission" date="2015-01" db="EMBL/GenBank/DDBJ databases">
        <title>Lifestyle Evolution in Cyanobacterial Symbionts of Sponges.</title>
        <authorList>
            <person name="Burgsdorf I."/>
            <person name="Slaby B.M."/>
            <person name="Handley K.M."/>
            <person name="Haber M."/>
            <person name="Blom J."/>
            <person name="Marshall C.W."/>
            <person name="Gilbert J.A."/>
            <person name="Hentschel U."/>
            <person name="Steindler L."/>
        </authorList>
    </citation>
    <scope>NUCLEOTIDE SEQUENCE [LARGE SCALE GENOMIC DNA]</scope>
    <source>
        <strain evidence="3">SP3</strain>
    </source>
</reference>
<dbReference type="Pfam" id="PF12762">
    <property type="entry name" value="DDE_Tnp_IS1595"/>
    <property type="match status" value="1"/>
</dbReference>